<evidence type="ECO:0000259" key="3">
    <source>
        <dbReference type="PROSITE" id="PS50093"/>
    </source>
</evidence>
<dbReference type="InterPro" id="IPR022409">
    <property type="entry name" value="PKD/Chitinase_dom"/>
</dbReference>
<dbReference type="Proteomes" id="UP001255246">
    <property type="component" value="Unassembled WGS sequence"/>
</dbReference>
<gene>
    <name evidence="6" type="ORF">RM706_15720</name>
</gene>
<dbReference type="EMBL" id="JAVRHR010000006">
    <property type="protein sequence ID" value="MDT0608488.1"/>
    <property type="molecule type" value="Genomic_DNA"/>
</dbReference>
<dbReference type="SUPFAM" id="SSF49384">
    <property type="entry name" value="Carbohydrate-binding domain"/>
    <property type="match status" value="2"/>
</dbReference>
<dbReference type="PROSITE" id="PS51175">
    <property type="entry name" value="CBM6"/>
    <property type="match status" value="2"/>
</dbReference>
<keyword evidence="7" id="KW-1185">Reference proteome</keyword>
<dbReference type="SUPFAM" id="SSF49785">
    <property type="entry name" value="Galactose-binding domain-like"/>
    <property type="match status" value="2"/>
</dbReference>
<accession>A0ABU3AHB1</accession>
<dbReference type="Gene3D" id="2.60.120.430">
    <property type="entry name" value="Galactose-binding lectin"/>
    <property type="match status" value="1"/>
</dbReference>
<dbReference type="InterPro" id="IPR003410">
    <property type="entry name" value="HYR_dom"/>
</dbReference>
<organism evidence="6 7">
    <name type="scientific">Croceitalea rosinachiae</name>
    <dbReference type="NCBI Taxonomy" id="3075596"/>
    <lineage>
        <taxon>Bacteria</taxon>
        <taxon>Pseudomonadati</taxon>
        <taxon>Bacteroidota</taxon>
        <taxon>Flavobacteriia</taxon>
        <taxon>Flavobacteriales</taxon>
        <taxon>Flavobacteriaceae</taxon>
        <taxon>Croceitalea</taxon>
    </lineage>
</organism>
<dbReference type="InterPro" id="IPR005084">
    <property type="entry name" value="CBM6"/>
</dbReference>
<feature type="domain" description="HYR" evidence="4">
    <location>
        <begin position="1765"/>
        <end position="1849"/>
    </location>
</feature>
<dbReference type="InterPro" id="IPR032179">
    <property type="entry name" value="Cry22Aa_Ig-like"/>
</dbReference>
<keyword evidence="1" id="KW-0732">Signal</keyword>
<dbReference type="PROSITE" id="PS50825">
    <property type="entry name" value="HYR"/>
    <property type="match status" value="1"/>
</dbReference>
<dbReference type="CDD" id="cd04080">
    <property type="entry name" value="CBM6_cellulase-like"/>
    <property type="match status" value="1"/>
</dbReference>
<evidence type="ECO:0000259" key="4">
    <source>
        <dbReference type="PROSITE" id="PS50825"/>
    </source>
</evidence>
<feature type="domain" description="CBM6" evidence="5">
    <location>
        <begin position="418"/>
        <end position="544"/>
    </location>
</feature>
<dbReference type="InterPro" id="IPR008965">
    <property type="entry name" value="CBM2/CBM3_carb-bd_dom_sf"/>
</dbReference>
<dbReference type="Gene3D" id="2.60.40.2340">
    <property type="match status" value="1"/>
</dbReference>
<reference evidence="6 7" key="1">
    <citation type="submission" date="2023-09" db="EMBL/GenBank/DDBJ databases">
        <authorList>
            <person name="Rey-Velasco X."/>
        </authorList>
    </citation>
    <scope>NUCLEOTIDE SEQUENCE [LARGE SCALE GENOMIC DNA]</scope>
    <source>
        <strain evidence="6 7">F388</strain>
    </source>
</reference>
<evidence type="ECO:0000313" key="6">
    <source>
        <dbReference type="EMBL" id="MDT0608488.1"/>
    </source>
</evidence>
<feature type="domain" description="CBM6" evidence="5">
    <location>
        <begin position="749"/>
        <end position="881"/>
    </location>
</feature>
<evidence type="ECO:0000256" key="1">
    <source>
        <dbReference type="ARBA" id="ARBA00022729"/>
    </source>
</evidence>
<dbReference type="Gene3D" id="2.60.40.10">
    <property type="entry name" value="Immunoglobulins"/>
    <property type="match status" value="6"/>
</dbReference>
<dbReference type="PROSITE" id="PS50093">
    <property type="entry name" value="PKD"/>
    <property type="match status" value="1"/>
</dbReference>
<name>A0ABU3AHB1_9FLAO</name>
<evidence type="ECO:0000256" key="2">
    <source>
        <dbReference type="ARBA" id="ARBA00022737"/>
    </source>
</evidence>
<dbReference type="CDD" id="cd00146">
    <property type="entry name" value="PKD"/>
    <property type="match status" value="1"/>
</dbReference>
<dbReference type="SMART" id="SM00089">
    <property type="entry name" value="PKD"/>
    <property type="match status" value="3"/>
</dbReference>
<dbReference type="Gene3D" id="2.60.40.680">
    <property type="match status" value="2"/>
</dbReference>
<protein>
    <submittedName>
        <fullName evidence="6">DUF5011 domain-containing protein</fullName>
    </submittedName>
</protein>
<dbReference type="InterPro" id="IPR035986">
    <property type="entry name" value="PKD_dom_sf"/>
</dbReference>
<evidence type="ECO:0000313" key="7">
    <source>
        <dbReference type="Proteomes" id="UP001255246"/>
    </source>
</evidence>
<dbReference type="InterPro" id="IPR013783">
    <property type="entry name" value="Ig-like_fold"/>
</dbReference>
<evidence type="ECO:0000259" key="5">
    <source>
        <dbReference type="PROSITE" id="PS51175"/>
    </source>
</evidence>
<dbReference type="SMART" id="SM00606">
    <property type="entry name" value="CBD_IV"/>
    <property type="match status" value="1"/>
</dbReference>
<dbReference type="Pfam" id="PF03422">
    <property type="entry name" value="CBM_6"/>
    <property type="match status" value="2"/>
</dbReference>
<dbReference type="CDD" id="cd08547">
    <property type="entry name" value="Type_II_cohesin"/>
    <property type="match status" value="2"/>
</dbReference>
<dbReference type="InterPro" id="IPR000601">
    <property type="entry name" value="PKD_dom"/>
</dbReference>
<dbReference type="InterPro" id="IPR021720">
    <property type="entry name" value="Malectin_dom"/>
</dbReference>
<dbReference type="Pfam" id="PF16403">
    <property type="entry name" value="Bact_surface_Ig-like"/>
    <property type="match status" value="3"/>
</dbReference>
<keyword evidence="2" id="KW-0677">Repeat</keyword>
<dbReference type="InterPro" id="IPR015919">
    <property type="entry name" value="Cadherin-like_sf"/>
</dbReference>
<feature type="non-terminal residue" evidence="6">
    <location>
        <position position="2102"/>
    </location>
</feature>
<sequence>MNNHLTTIAMFFTNESSRIGNPKKWSWIFCLLFTISMQITHAQADFVITQAANSGNVGDTFTLTVSTQTSTNQQIDLAEVHLLFDPSVLEVTNLTPFGSSEGLSIPLVPEVFDNSAGTIDYAASTFFNFPVASFNFLEIQFTAIGPGTSSLDFVLSPNLPASIMTFEANSVLGTATGASITVGNVNQDPTASFMATPTSGDAQLLVNVDANGSSDPEDGTNLASYSWDFGDGNSDTGITASNTYINPGEYTITLTVTDQDGGTDTATETITVNAVPVNSAPAIAAIADQIVTEGQSLNLSDIIDVSDVDGNLTSVSISSSSTEPQLLESTNVSPQTDPFPFDASGFLSETNTLNTGTDYESDLTFSPIFGDGGGANGDGNGTYDITVTATDADGESNVLTFQLTVLDAPQPISDSGITIVQAESFDNQGGPSGIGVEVNNPGVTNIGFTNNGDFATYQINVLSAGTYDITFNVARNPATAKSMTVKSGGNTLGVVDVSGTGGWQTYIPVLLEDVSLSAGVQTFELVWENAGGNFYFNVDNFQFELVATNSDNVPPTITLIGDNPQELNQGDSYIELGAIANDDLDGDISDNIVIDATAVDMNTVASYNVTYNVSDAANNAATEVIRIVNVVASVNLPPTIEPLVAVVEVDEGGTINFDIQINDDTNPAATIVIYDKSDPTGPNTDPFTSNTQVTGFTFTQGAGGLYNFNWPTSVGDGRSYLARVTADDGVNGAVTQDFTIDIAQDILDGPILAKTFGNPLPWYGPNPNGTLGRNVAIETNTNQNIGYIGPNEFVDYLIDVPAAGPYIFRINASKGNGTSGLLTISEENGGVFSSIGNETINQNGWTTFEDYTIPVVFANAGLQTLRFNFGGGMNIQEFQFTVPSGNLPPVFTTEITDQSNLEGDSPLGLAVAVNDPEGDDVTFSDNGSLPPGLSIDPNTGAISGSIDVGAAANSPYTIEITATDDGNPVESAISTFTWSVNTAVALPLCINSGNQGTITAFGKSFAADQYFGTPSNIFNKLTTSISGTTPNSGEEDLFQSERFGDPLSYAIPTGNGSFSIELYLVELYIGSTGGGSALGTGDRIFAIEIEGNSEETGIDLFDTYGPLVAVTKTFNVTVSDGILNIDLPPSVDNAKLGGICITETANFSPNQAPTVSIDQVDSILDCEGDGEDVTLTASASDAEQGDMSAVIIWKDNADNEVGTGATLELTGFTGTATYTAEVTDATPATATESITVTVIQNMAPTIDPIVATPISITVGSSVSLSTSAADSEDESVTIEWSSDIETVSALGTGESINPTLTVVGTHTISASVTDACNETATVTTTVEVTAASNNPPEFDGFISPEQGLVLRDCLDDGELVNLNAIFTDVEDDASSTPLTIQWFDGTAPLGTGNPINDISLAIGTHEITAVATDSGDESTTSTIQTVEVIGAPEFTSYVGTVGGNPLLNATIDGPDITVCWDVTNLDPGGLAGEHFHLRIDDDAPGQSTGSVNGEPYVRINTASGCFTFTNVSPGPHEISFYGAQTGHNQICEKTIVPITVEDNTIPIITLNGDSTIDLIEGDTYLEQGATADDSYADGDLTESIVVGGDVVDTVTPDSYVLTYDVSDAAGNDAIQVTRTVNVSTAPVTNVFFVVNPETSNVTEGATFSVVIEVQANDQQIDLAEVHLTFDPTIVEVSGLTTGTTLPAPLVPPVFDNTLGAIDYSAGITSNFPSGTFDLLTIEFEAVGSGSTNLSFVDPDGPASTTATFGAANVLTGTTGGLINIPDVTPPTIACPEDQTISLDEFCSTTIPDFTGLATVSDNQDLNPSLTQSPLPGTVVNGADVIVIILTATDAANNTNTCSFNLAVEDMTAPILVCGGNFSGDSPSGLPLVFEIVPPSVTDNCDATPSLSGLLTFPDETTLVLNDQTASFDFPPGTSTVLWTSLDDAGNPGTCSQTVTVNFTPSSDSNILVFDITNQVGNTTIDGTNINILMPIGTNLSSLAPTISISEFATVNPASGDLVDFSQGAVNYAVTAQNNSQTVYSVLVENEPDIIPPVITLLGADPVELNVGDVYTDAGATALDNLDGNITTSIVTVGDVIDTNVPGMYTVTYNVSDLAGNPA</sequence>
<dbReference type="RefSeq" id="WP_311353224.1">
    <property type="nucleotide sequence ID" value="NZ_JAVRHR010000006.1"/>
</dbReference>
<dbReference type="Pfam" id="PF05345">
    <property type="entry name" value="He_PIG"/>
    <property type="match status" value="1"/>
</dbReference>
<feature type="domain" description="PKD" evidence="3">
    <location>
        <begin position="189"/>
        <end position="272"/>
    </location>
</feature>
<comment type="caution">
    <text evidence="6">The sequence shown here is derived from an EMBL/GenBank/DDBJ whole genome shotgun (WGS) entry which is preliminary data.</text>
</comment>
<dbReference type="Pfam" id="PF11721">
    <property type="entry name" value="Malectin"/>
    <property type="match status" value="1"/>
</dbReference>
<dbReference type="InterPro" id="IPR006584">
    <property type="entry name" value="Cellulose-bd_IV"/>
</dbReference>
<proteinExistence type="predicted"/>
<dbReference type="SUPFAM" id="SSF49299">
    <property type="entry name" value="PKD domain"/>
    <property type="match status" value="1"/>
</dbReference>
<dbReference type="SUPFAM" id="SSF49313">
    <property type="entry name" value="Cadherin-like"/>
    <property type="match status" value="1"/>
</dbReference>
<dbReference type="Gene3D" id="2.60.120.260">
    <property type="entry name" value="Galactose-binding domain-like"/>
    <property type="match status" value="2"/>
</dbReference>
<dbReference type="InterPro" id="IPR008979">
    <property type="entry name" value="Galactose-bd-like_sf"/>
</dbReference>
<dbReference type="Pfam" id="PF18911">
    <property type="entry name" value="PKD_4"/>
    <property type="match status" value="1"/>
</dbReference>